<evidence type="ECO:0000256" key="2">
    <source>
        <dbReference type="ARBA" id="ARBA00022475"/>
    </source>
</evidence>
<dbReference type="EMBL" id="JACRDE010000225">
    <property type="protein sequence ID" value="MBI5249485.1"/>
    <property type="molecule type" value="Genomic_DNA"/>
</dbReference>
<evidence type="ECO:0000313" key="7">
    <source>
        <dbReference type="EMBL" id="MBI5249485.1"/>
    </source>
</evidence>
<protein>
    <submittedName>
        <fullName evidence="7">Branched-chain amino acid ABC transporter permease</fullName>
    </submittedName>
</protein>
<reference evidence="7" key="1">
    <citation type="submission" date="2020-07" db="EMBL/GenBank/DDBJ databases">
        <title>Huge and variable diversity of episymbiotic CPR bacteria and DPANN archaea in groundwater ecosystems.</title>
        <authorList>
            <person name="He C.Y."/>
            <person name="Keren R."/>
            <person name="Whittaker M."/>
            <person name="Farag I.F."/>
            <person name="Doudna J."/>
            <person name="Cate J.H.D."/>
            <person name="Banfield J.F."/>
        </authorList>
    </citation>
    <scope>NUCLEOTIDE SEQUENCE</scope>
    <source>
        <strain evidence="7">NC_groundwater_1664_Pr3_B-0.1um_52_9</strain>
    </source>
</reference>
<dbReference type="AlphaFoldDB" id="A0A9D6UZV4"/>
<evidence type="ECO:0000256" key="3">
    <source>
        <dbReference type="ARBA" id="ARBA00022692"/>
    </source>
</evidence>
<dbReference type="CDD" id="cd06581">
    <property type="entry name" value="TM_PBP1_LivM_like"/>
    <property type="match status" value="1"/>
</dbReference>
<feature type="transmembrane region" description="Helical" evidence="6">
    <location>
        <begin position="36"/>
        <end position="53"/>
    </location>
</feature>
<feature type="transmembrane region" description="Helical" evidence="6">
    <location>
        <begin position="12"/>
        <end position="30"/>
    </location>
</feature>
<dbReference type="Pfam" id="PF02653">
    <property type="entry name" value="BPD_transp_2"/>
    <property type="match status" value="1"/>
</dbReference>
<sequence>MNSARVTALRRFDLPILAVGFLLLGYLLTIQRTTDFIIFCIFVLAYDLLYGYMGRLSFGHMLYLGVGAYAAALSAEYLSGNPFVALIVAILCGAAVGIFLGPIIVRTTGACFALINLAFNQMGYFLALIAFARWTGGEDGMSVFFDKVGPIDFSKRTQVFVFSLVCLLAIVFLMKRLTNSPFGILLRTIKENETRSRFLGYNTFVYKLIAFVISTSIAAFAGALSILNYTYVTPSFIDTTRNVEVIFASLIGGAGSVYGALVGGVAYMTISNYLPNYIQRWEMFLGIVLLILVFWFREGIWGYVSRFACRERG</sequence>
<organism evidence="7 8">
    <name type="scientific">Desulfomonile tiedjei</name>
    <dbReference type="NCBI Taxonomy" id="2358"/>
    <lineage>
        <taxon>Bacteria</taxon>
        <taxon>Pseudomonadati</taxon>
        <taxon>Thermodesulfobacteriota</taxon>
        <taxon>Desulfomonilia</taxon>
        <taxon>Desulfomonilales</taxon>
        <taxon>Desulfomonilaceae</taxon>
        <taxon>Desulfomonile</taxon>
    </lineage>
</organism>
<evidence type="ECO:0000256" key="4">
    <source>
        <dbReference type="ARBA" id="ARBA00022989"/>
    </source>
</evidence>
<keyword evidence="5 6" id="KW-0472">Membrane</keyword>
<feature type="transmembrane region" description="Helical" evidence="6">
    <location>
        <begin position="246"/>
        <end position="269"/>
    </location>
</feature>
<name>A0A9D6UZV4_9BACT</name>
<dbReference type="InterPro" id="IPR001851">
    <property type="entry name" value="ABC_transp_permease"/>
</dbReference>
<feature type="transmembrane region" description="Helical" evidence="6">
    <location>
        <begin position="204"/>
        <end position="226"/>
    </location>
</feature>
<evidence type="ECO:0000256" key="6">
    <source>
        <dbReference type="SAM" id="Phobius"/>
    </source>
</evidence>
<dbReference type="PANTHER" id="PTHR30482">
    <property type="entry name" value="HIGH-AFFINITY BRANCHED-CHAIN AMINO ACID TRANSPORT SYSTEM PERMEASE"/>
    <property type="match status" value="1"/>
</dbReference>
<feature type="transmembrane region" description="Helical" evidence="6">
    <location>
        <begin position="84"/>
        <end position="105"/>
    </location>
</feature>
<feature type="transmembrane region" description="Helical" evidence="6">
    <location>
        <begin position="156"/>
        <end position="174"/>
    </location>
</feature>
<dbReference type="PANTHER" id="PTHR30482:SF17">
    <property type="entry name" value="ABC TRANSPORTER ATP-BINDING PROTEIN"/>
    <property type="match status" value="1"/>
</dbReference>
<keyword evidence="3 6" id="KW-0812">Transmembrane</keyword>
<proteinExistence type="predicted"/>
<feature type="transmembrane region" description="Helical" evidence="6">
    <location>
        <begin position="60"/>
        <end position="78"/>
    </location>
</feature>
<gene>
    <name evidence="7" type="ORF">HY912_08325</name>
</gene>
<dbReference type="Proteomes" id="UP000807825">
    <property type="component" value="Unassembled WGS sequence"/>
</dbReference>
<evidence type="ECO:0000256" key="5">
    <source>
        <dbReference type="ARBA" id="ARBA00023136"/>
    </source>
</evidence>
<comment type="subcellular location">
    <subcellularLocation>
        <location evidence="1">Cell membrane</location>
        <topology evidence="1">Multi-pass membrane protein</topology>
    </subcellularLocation>
</comment>
<evidence type="ECO:0000313" key="8">
    <source>
        <dbReference type="Proteomes" id="UP000807825"/>
    </source>
</evidence>
<feature type="transmembrane region" description="Helical" evidence="6">
    <location>
        <begin position="281"/>
        <end position="297"/>
    </location>
</feature>
<keyword evidence="2" id="KW-1003">Cell membrane</keyword>
<dbReference type="InterPro" id="IPR043428">
    <property type="entry name" value="LivM-like"/>
</dbReference>
<dbReference type="GO" id="GO:0005886">
    <property type="term" value="C:plasma membrane"/>
    <property type="evidence" value="ECO:0007669"/>
    <property type="project" value="UniProtKB-SubCell"/>
</dbReference>
<keyword evidence="4 6" id="KW-1133">Transmembrane helix</keyword>
<dbReference type="GO" id="GO:0015658">
    <property type="term" value="F:branched-chain amino acid transmembrane transporter activity"/>
    <property type="evidence" value="ECO:0007669"/>
    <property type="project" value="InterPro"/>
</dbReference>
<accession>A0A9D6UZV4</accession>
<feature type="transmembrane region" description="Helical" evidence="6">
    <location>
        <begin position="117"/>
        <end position="136"/>
    </location>
</feature>
<comment type="caution">
    <text evidence="7">The sequence shown here is derived from an EMBL/GenBank/DDBJ whole genome shotgun (WGS) entry which is preliminary data.</text>
</comment>
<evidence type="ECO:0000256" key="1">
    <source>
        <dbReference type="ARBA" id="ARBA00004651"/>
    </source>
</evidence>